<dbReference type="Pfam" id="PF01370">
    <property type="entry name" value="Epimerase"/>
    <property type="match status" value="1"/>
</dbReference>
<dbReference type="Gene3D" id="3.40.50.720">
    <property type="entry name" value="NAD(P)-binding Rossmann-like Domain"/>
    <property type="match status" value="1"/>
</dbReference>
<dbReference type="SUPFAM" id="SSF51735">
    <property type="entry name" value="NAD(P)-binding Rossmann-fold domains"/>
    <property type="match status" value="1"/>
</dbReference>
<evidence type="ECO:0000256" key="1">
    <source>
        <dbReference type="ARBA" id="ARBA00007637"/>
    </source>
</evidence>
<dbReference type="AlphaFoldDB" id="A0A6J7SJ89"/>
<name>A0A6J7SJ89_9ZZZZ</name>
<dbReference type="Gene3D" id="3.90.25.10">
    <property type="entry name" value="UDP-galactose 4-epimerase, domain 1"/>
    <property type="match status" value="1"/>
</dbReference>
<proteinExistence type="inferred from homology"/>
<sequence>MVYLHYFVTGHTGFKGAWLVSLLRHRGHEVSGFALDPEPGSLFEVGNLAELMRLDVRADIRDAAAVASAIGGAAPDVVIHMAAQPLVRESYLDPRYTMETNVNGTLNVLEAVGKTPSVQAHLVVTTDKVYRNVNQIAGYTEDDPLGGSDPYSASKAMADLLVQSWVQSFDGPPTAIARAGNVIGGGDVCKDRLLPDLMRAFAQGTKASIRYPESTRPWQHVLDCLNGYLCLVDHLLASSTNAGAWNFGPQHANFASVSQVCSRVAELWGGDAEIQIDSGNHLHEAALLTLNSNKAREQLDWSEKLDLDQTLSWTVAWTKEFNSGASAAQITHEQIRRFETNNLS</sequence>
<feature type="domain" description="NAD-dependent epimerase/dehydratase" evidence="2">
    <location>
        <begin position="7"/>
        <end position="236"/>
    </location>
</feature>
<evidence type="ECO:0000313" key="3">
    <source>
        <dbReference type="EMBL" id="CAB5041287.1"/>
    </source>
</evidence>
<dbReference type="InterPro" id="IPR001509">
    <property type="entry name" value="Epimerase_deHydtase"/>
</dbReference>
<dbReference type="InterPro" id="IPR013445">
    <property type="entry name" value="CDP_4_6_deHydtase"/>
</dbReference>
<accession>A0A6J7SJ89</accession>
<dbReference type="EMBL" id="CAFBPZ010000101">
    <property type="protein sequence ID" value="CAB5041287.1"/>
    <property type="molecule type" value="Genomic_DNA"/>
</dbReference>
<dbReference type="NCBIfam" id="TIGR02622">
    <property type="entry name" value="CDP_4_6_dhtase"/>
    <property type="match status" value="1"/>
</dbReference>
<reference evidence="3" key="1">
    <citation type="submission" date="2020-05" db="EMBL/GenBank/DDBJ databases">
        <authorList>
            <person name="Chiriac C."/>
            <person name="Salcher M."/>
            <person name="Ghai R."/>
            <person name="Kavagutti S V."/>
        </authorList>
    </citation>
    <scope>NUCLEOTIDE SEQUENCE</scope>
</reference>
<organism evidence="3">
    <name type="scientific">freshwater metagenome</name>
    <dbReference type="NCBI Taxonomy" id="449393"/>
    <lineage>
        <taxon>unclassified sequences</taxon>
        <taxon>metagenomes</taxon>
        <taxon>ecological metagenomes</taxon>
    </lineage>
</organism>
<dbReference type="PANTHER" id="PTHR43000">
    <property type="entry name" value="DTDP-D-GLUCOSE 4,6-DEHYDRATASE-RELATED"/>
    <property type="match status" value="1"/>
</dbReference>
<gene>
    <name evidence="3" type="ORF">UFOPK4237_01287</name>
</gene>
<comment type="similarity">
    <text evidence="1">Belongs to the NAD(P)-dependent epimerase/dehydratase family.</text>
</comment>
<dbReference type="InterPro" id="IPR036291">
    <property type="entry name" value="NAD(P)-bd_dom_sf"/>
</dbReference>
<evidence type="ECO:0000259" key="2">
    <source>
        <dbReference type="Pfam" id="PF01370"/>
    </source>
</evidence>
<protein>
    <submittedName>
        <fullName evidence="3">Unannotated protein</fullName>
    </submittedName>
</protein>